<dbReference type="InterPro" id="IPR000445">
    <property type="entry name" value="HhH_motif"/>
</dbReference>
<dbReference type="PROSITE" id="PS00764">
    <property type="entry name" value="ENDONUCLEASE_III_1"/>
    <property type="match status" value="1"/>
</dbReference>
<keyword evidence="6 12" id="KW-0408">Iron</keyword>
<dbReference type="RefSeq" id="WP_166511226.1">
    <property type="nucleotide sequence ID" value="NZ_VNHM01000005.1"/>
</dbReference>
<comment type="catalytic activity">
    <reaction evidence="12">
        <text>2'-deoxyribonucleotide-(2'-deoxyribose 5'-phosphate)-2'-deoxyribonucleotide-DNA = a 3'-end 2'-deoxyribonucleotide-(2,3-dehydro-2,3-deoxyribose 5'-phosphate)-DNA + a 5'-end 5'-phospho-2'-deoxyribonucleoside-DNA + H(+)</text>
        <dbReference type="Rhea" id="RHEA:66592"/>
        <dbReference type="Rhea" id="RHEA-COMP:13180"/>
        <dbReference type="Rhea" id="RHEA-COMP:16897"/>
        <dbReference type="Rhea" id="RHEA-COMP:17067"/>
        <dbReference type="ChEBI" id="CHEBI:15378"/>
        <dbReference type="ChEBI" id="CHEBI:136412"/>
        <dbReference type="ChEBI" id="CHEBI:157695"/>
        <dbReference type="ChEBI" id="CHEBI:167181"/>
        <dbReference type="EC" id="4.2.99.18"/>
    </reaction>
</comment>
<comment type="similarity">
    <text evidence="1 12">Belongs to the Nth/MutY family.</text>
</comment>
<evidence type="ECO:0000256" key="6">
    <source>
        <dbReference type="ARBA" id="ARBA00023004"/>
    </source>
</evidence>
<protein>
    <recommendedName>
        <fullName evidence="12">Endonuclease III</fullName>
        <ecNumber evidence="12">4.2.99.18</ecNumber>
    </recommendedName>
    <alternativeName>
        <fullName evidence="12">DNA-(apurinic or apyrimidinic site) lyase</fullName>
    </alternativeName>
</protein>
<evidence type="ECO:0000256" key="12">
    <source>
        <dbReference type="HAMAP-Rule" id="MF_00942"/>
    </source>
</evidence>
<gene>
    <name evidence="12" type="primary">nth</name>
    <name evidence="14" type="ORF">LX24_01205</name>
</gene>
<keyword evidence="15" id="KW-1185">Reference proteome</keyword>
<dbReference type="EC" id="4.2.99.18" evidence="12"/>
<dbReference type="GO" id="GO:0046872">
    <property type="term" value="F:metal ion binding"/>
    <property type="evidence" value="ECO:0007669"/>
    <property type="project" value="UniProtKB-KW"/>
</dbReference>
<comment type="caution">
    <text evidence="14">The sequence shown here is derived from an EMBL/GenBank/DDBJ whole genome shotgun (WGS) entry which is preliminary data.</text>
</comment>
<evidence type="ECO:0000256" key="3">
    <source>
        <dbReference type="ARBA" id="ARBA00022723"/>
    </source>
</evidence>
<feature type="binding site" evidence="12">
    <location>
        <position position="192"/>
    </location>
    <ligand>
        <name>[4Fe-4S] cluster</name>
        <dbReference type="ChEBI" id="CHEBI:49883"/>
    </ligand>
</feature>
<keyword evidence="14" id="KW-0540">Nuclease</keyword>
<dbReference type="PIRSF" id="PIRSF001435">
    <property type="entry name" value="Nth"/>
    <property type="match status" value="1"/>
</dbReference>
<dbReference type="InterPro" id="IPR003651">
    <property type="entry name" value="Endonuclease3_FeS-loop_motif"/>
</dbReference>
<evidence type="ECO:0000256" key="11">
    <source>
        <dbReference type="ARBA" id="ARBA00023295"/>
    </source>
</evidence>
<comment type="function">
    <text evidence="12">DNA repair enzyme that has both DNA N-glycosylase activity and AP-lyase activity. The DNA N-glycosylase activity releases various damaged pyrimidines from DNA by cleaving the N-glycosidic bond, leaving an AP (apurinic/apyrimidinic) site. The AP-lyase activity cleaves the phosphodiester bond 3' to the AP site by a beta-elimination, leaving a 3'-terminal unsaturated sugar and a product with a terminal 5'-phosphate.</text>
</comment>
<dbReference type="InterPro" id="IPR011257">
    <property type="entry name" value="DNA_glycosylase"/>
</dbReference>
<dbReference type="GO" id="GO:0003677">
    <property type="term" value="F:DNA binding"/>
    <property type="evidence" value="ECO:0007669"/>
    <property type="project" value="UniProtKB-UniRule"/>
</dbReference>
<keyword evidence="3 12" id="KW-0479">Metal-binding</keyword>
<dbReference type="AlphaFoldDB" id="A0A5S4ZW06"/>
<evidence type="ECO:0000256" key="5">
    <source>
        <dbReference type="ARBA" id="ARBA00022801"/>
    </source>
</evidence>
<comment type="cofactor">
    <cofactor evidence="12">
        <name>[4Fe-4S] cluster</name>
        <dbReference type="ChEBI" id="CHEBI:49883"/>
    </cofactor>
    <text evidence="12">Binds 1 [4Fe-4S] cluster.</text>
</comment>
<feature type="binding site" evidence="12">
    <location>
        <position position="186"/>
    </location>
    <ligand>
        <name>[4Fe-4S] cluster</name>
        <dbReference type="ChEBI" id="CHEBI:49883"/>
    </ligand>
</feature>
<dbReference type="EMBL" id="VNHM01000005">
    <property type="protein sequence ID" value="TYO96248.1"/>
    <property type="molecule type" value="Genomic_DNA"/>
</dbReference>
<evidence type="ECO:0000256" key="2">
    <source>
        <dbReference type="ARBA" id="ARBA00022485"/>
    </source>
</evidence>
<dbReference type="GO" id="GO:0019104">
    <property type="term" value="F:DNA N-glycosylase activity"/>
    <property type="evidence" value="ECO:0007669"/>
    <property type="project" value="UniProtKB-UniRule"/>
</dbReference>
<dbReference type="InterPro" id="IPR003265">
    <property type="entry name" value="HhH-GPD_domain"/>
</dbReference>
<keyword evidence="11 12" id="KW-0326">Glycosidase</keyword>
<evidence type="ECO:0000256" key="1">
    <source>
        <dbReference type="ARBA" id="ARBA00008343"/>
    </source>
</evidence>
<organism evidence="14 15">
    <name type="scientific">Desulfallas thermosapovorans DSM 6562</name>
    <dbReference type="NCBI Taxonomy" id="1121431"/>
    <lineage>
        <taxon>Bacteria</taxon>
        <taxon>Bacillati</taxon>
        <taxon>Bacillota</taxon>
        <taxon>Clostridia</taxon>
        <taxon>Eubacteriales</taxon>
        <taxon>Desulfallaceae</taxon>
        <taxon>Desulfallas</taxon>
    </lineage>
</organism>
<keyword evidence="4 12" id="KW-0227">DNA damage</keyword>
<dbReference type="InterPro" id="IPR023170">
    <property type="entry name" value="HhH_base_excis_C"/>
</dbReference>
<sequence length="204" mass="23046">MLAEHIPHVETTLHYRNPFELLIAVILSAQCTDKQVNKTTAGLFAKYKTPYDFAALSHEKLASEIKGCGLYRNKSLHIIKTCRILAERYGGRVPGNFNDLQALPGVGRKTANVVLNIAFGQPTFPVDTHIYRVARRLGLSNGNTPRRVEKDLTDLIPAAERGHWHHRLIHFGRSCCTARNPRCAECVVAQYCLKRKKQLMDKEN</sequence>
<evidence type="ECO:0000313" key="15">
    <source>
        <dbReference type="Proteomes" id="UP000323166"/>
    </source>
</evidence>
<dbReference type="Pfam" id="PF00633">
    <property type="entry name" value="HHH"/>
    <property type="match status" value="1"/>
</dbReference>
<dbReference type="Proteomes" id="UP000323166">
    <property type="component" value="Unassembled WGS sequence"/>
</dbReference>
<keyword evidence="9 12" id="KW-0234">DNA repair</keyword>
<dbReference type="Gene3D" id="1.10.340.30">
    <property type="entry name" value="Hypothetical protein, domain 2"/>
    <property type="match status" value="1"/>
</dbReference>
<keyword evidence="7 12" id="KW-0411">Iron-sulfur</keyword>
<evidence type="ECO:0000259" key="13">
    <source>
        <dbReference type="SMART" id="SM00478"/>
    </source>
</evidence>
<dbReference type="PANTHER" id="PTHR10359">
    <property type="entry name" value="A/G-SPECIFIC ADENINE GLYCOSYLASE/ENDONUCLEASE III"/>
    <property type="match status" value="1"/>
</dbReference>
<dbReference type="SUPFAM" id="SSF48150">
    <property type="entry name" value="DNA-glycosylase"/>
    <property type="match status" value="1"/>
</dbReference>
<feature type="domain" description="HhH-GPD" evidence="13">
    <location>
        <begin position="27"/>
        <end position="174"/>
    </location>
</feature>
<keyword evidence="8 12" id="KW-0238">DNA-binding</keyword>
<proteinExistence type="inferred from homology"/>
<dbReference type="GO" id="GO:0006285">
    <property type="term" value="P:base-excision repair, AP site formation"/>
    <property type="evidence" value="ECO:0007669"/>
    <property type="project" value="TreeGrafter"/>
</dbReference>
<keyword evidence="5 12" id="KW-0378">Hydrolase</keyword>
<evidence type="ECO:0000256" key="7">
    <source>
        <dbReference type="ARBA" id="ARBA00023014"/>
    </source>
</evidence>
<evidence type="ECO:0000256" key="9">
    <source>
        <dbReference type="ARBA" id="ARBA00023204"/>
    </source>
</evidence>
<dbReference type="PROSITE" id="PS01155">
    <property type="entry name" value="ENDONUCLEASE_III_2"/>
    <property type="match status" value="1"/>
</dbReference>
<dbReference type="GO" id="GO:0140078">
    <property type="term" value="F:class I DNA-(apurinic or apyrimidinic site) endonuclease activity"/>
    <property type="evidence" value="ECO:0007669"/>
    <property type="project" value="UniProtKB-EC"/>
</dbReference>
<keyword evidence="10 12" id="KW-0456">Lyase</keyword>
<dbReference type="InterPro" id="IPR004035">
    <property type="entry name" value="Endouclease-III_FeS-bd_BS"/>
</dbReference>
<dbReference type="InterPro" id="IPR005759">
    <property type="entry name" value="Nth"/>
</dbReference>
<dbReference type="Pfam" id="PF00730">
    <property type="entry name" value="HhH-GPD"/>
    <property type="match status" value="1"/>
</dbReference>
<dbReference type="FunFam" id="1.10.1670.10:FF:000001">
    <property type="entry name" value="Endonuclease III"/>
    <property type="match status" value="1"/>
</dbReference>
<dbReference type="CDD" id="cd00056">
    <property type="entry name" value="ENDO3c"/>
    <property type="match status" value="1"/>
</dbReference>
<dbReference type="GO" id="GO:0051539">
    <property type="term" value="F:4 iron, 4 sulfur cluster binding"/>
    <property type="evidence" value="ECO:0007669"/>
    <property type="project" value="UniProtKB-UniRule"/>
</dbReference>
<feature type="binding site" evidence="12">
    <location>
        <position position="183"/>
    </location>
    <ligand>
        <name>[4Fe-4S] cluster</name>
        <dbReference type="ChEBI" id="CHEBI:49883"/>
    </ligand>
</feature>
<evidence type="ECO:0000256" key="8">
    <source>
        <dbReference type="ARBA" id="ARBA00023125"/>
    </source>
</evidence>
<feature type="binding site" evidence="12">
    <location>
        <position position="176"/>
    </location>
    <ligand>
        <name>[4Fe-4S] cluster</name>
        <dbReference type="ChEBI" id="CHEBI:49883"/>
    </ligand>
</feature>
<keyword evidence="2 12" id="KW-0004">4Fe-4S</keyword>
<evidence type="ECO:0000256" key="4">
    <source>
        <dbReference type="ARBA" id="ARBA00022763"/>
    </source>
</evidence>
<reference evidence="14 15" key="1">
    <citation type="submission" date="2019-07" db="EMBL/GenBank/DDBJ databases">
        <title>Genomic Encyclopedia of Type Strains, Phase I: the one thousand microbial genomes (KMG-I) project.</title>
        <authorList>
            <person name="Kyrpides N."/>
        </authorList>
    </citation>
    <scope>NUCLEOTIDE SEQUENCE [LARGE SCALE GENOMIC DNA]</scope>
    <source>
        <strain evidence="14 15">DSM 6562</strain>
    </source>
</reference>
<evidence type="ECO:0000313" key="14">
    <source>
        <dbReference type="EMBL" id="TYO96248.1"/>
    </source>
</evidence>
<accession>A0A5S4ZW06</accession>
<dbReference type="SMART" id="SM00478">
    <property type="entry name" value="ENDO3c"/>
    <property type="match status" value="1"/>
</dbReference>
<name>A0A5S4ZW06_9FIRM</name>
<dbReference type="HAMAP" id="MF_00942">
    <property type="entry name" value="Nth"/>
    <property type="match status" value="1"/>
</dbReference>
<dbReference type="Pfam" id="PF10576">
    <property type="entry name" value="EndIII_4Fe-2S"/>
    <property type="match status" value="1"/>
</dbReference>
<keyword evidence="14" id="KW-0255">Endonuclease</keyword>
<dbReference type="Gene3D" id="1.10.1670.10">
    <property type="entry name" value="Helix-hairpin-Helix base-excision DNA repair enzymes (C-terminal)"/>
    <property type="match status" value="1"/>
</dbReference>
<dbReference type="InterPro" id="IPR004036">
    <property type="entry name" value="Endonuclease-III-like_CS2"/>
</dbReference>
<dbReference type="FunFam" id="1.10.340.30:FF:000001">
    <property type="entry name" value="Endonuclease III"/>
    <property type="match status" value="1"/>
</dbReference>
<dbReference type="PANTHER" id="PTHR10359:SF18">
    <property type="entry name" value="ENDONUCLEASE III"/>
    <property type="match status" value="1"/>
</dbReference>
<evidence type="ECO:0000256" key="10">
    <source>
        <dbReference type="ARBA" id="ARBA00023239"/>
    </source>
</evidence>
<dbReference type="NCBIfam" id="TIGR01083">
    <property type="entry name" value="nth"/>
    <property type="match status" value="1"/>
</dbReference>